<name>A0ACB8SWS2_9AGAM</name>
<organism evidence="1 2">
    <name type="scientific">Artomyces pyxidatus</name>
    <dbReference type="NCBI Taxonomy" id="48021"/>
    <lineage>
        <taxon>Eukaryota</taxon>
        <taxon>Fungi</taxon>
        <taxon>Dikarya</taxon>
        <taxon>Basidiomycota</taxon>
        <taxon>Agaricomycotina</taxon>
        <taxon>Agaricomycetes</taxon>
        <taxon>Russulales</taxon>
        <taxon>Auriscalpiaceae</taxon>
        <taxon>Artomyces</taxon>
    </lineage>
</organism>
<comment type="caution">
    <text evidence="1">The sequence shown here is derived from an EMBL/GenBank/DDBJ whole genome shotgun (WGS) entry which is preliminary data.</text>
</comment>
<reference evidence="1" key="1">
    <citation type="submission" date="2021-03" db="EMBL/GenBank/DDBJ databases">
        <authorList>
            <consortium name="DOE Joint Genome Institute"/>
            <person name="Ahrendt S."/>
            <person name="Looney B.P."/>
            <person name="Miyauchi S."/>
            <person name="Morin E."/>
            <person name="Drula E."/>
            <person name="Courty P.E."/>
            <person name="Chicoki N."/>
            <person name="Fauchery L."/>
            <person name="Kohler A."/>
            <person name="Kuo A."/>
            <person name="Labutti K."/>
            <person name="Pangilinan J."/>
            <person name="Lipzen A."/>
            <person name="Riley R."/>
            <person name="Andreopoulos W."/>
            <person name="He G."/>
            <person name="Johnson J."/>
            <person name="Barry K.W."/>
            <person name="Grigoriev I.V."/>
            <person name="Nagy L."/>
            <person name="Hibbett D."/>
            <person name="Henrissat B."/>
            <person name="Matheny P.B."/>
            <person name="Labbe J."/>
            <person name="Martin F."/>
        </authorList>
    </citation>
    <scope>NUCLEOTIDE SEQUENCE</scope>
    <source>
        <strain evidence="1">HHB10654</strain>
    </source>
</reference>
<keyword evidence="2" id="KW-1185">Reference proteome</keyword>
<accession>A0ACB8SWS2</accession>
<dbReference type="Proteomes" id="UP000814140">
    <property type="component" value="Unassembled WGS sequence"/>
</dbReference>
<protein>
    <submittedName>
        <fullName evidence="1">Uncharacterized protein</fullName>
    </submittedName>
</protein>
<gene>
    <name evidence="1" type="ORF">BV25DRAFT_1827290</name>
</gene>
<proteinExistence type="predicted"/>
<reference evidence="1" key="2">
    <citation type="journal article" date="2022" name="New Phytol.">
        <title>Evolutionary transition to the ectomycorrhizal habit in the genomes of a hyperdiverse lineage of mushroom-forming fungi.</title>
        <authorList>
            <person name="Looney B."/>
            <person name="Miyauchi S."/>
            <person name="Morin E."/>
            <person name="Drula E."/>
            <person name="Courty P.E."/>
            <person name="Kohler A."/>
            <person name="Kuo A."/>
            <person name="LaButti K."/>
            <person name="Pangilinan J."/>
            <person name="Lipzen A."/>
            <person name="Riley R."/>
            <person name="Andreopoulos W."/>
            <person name="He G."/>
            <person name="Johnson J."/>
            <person name="Nolan M."/>
            <person name="Tritt A."/>
            <person name="Barry K.W."/>
            <person name="Grigoriev I.V."/>
            <person name="Nagy L.G."/>
            <person name="Hibbett D."/>
            <person name="Henrissat B."/>
            <person name="Matheny P.B."/>
            <person name="Labbe J."/>
            <person name="Martin F.M."/>
        </authorList>
    </citation>
    <scope>NUCLEOTIDE SEQUENCE</scope>
    <source>
        <strain evidence="1">HHB10654</strain>
    </source>
</reference>
<evidence type="ECO:0000313" key="2">
    <source>
        <dbReference type="Proteomes" id="UP000814140"/>
    </source>
</evidence>
<dbReference type="EMBL" id="MU277215">
    <property type="protein sequence ID" value="KAI0061044.1"/>
    <property type="molecule type" value="Genomic_DNA"/>
</dbReference>
<evidence type="ECO:0000313" key="1">
    <source>
        <dbReference type="EMBL" id="KAI0061044.1"/>
    </source>
</evidence>
<sequence length="198" mass="22180">MVSKKPTKSSSSKTAGASKLAPAKEVKAKADGKKAAAKNTKPAEEPEESWPESELGGATITATLAKQWYRLGQNELNSLQHQVLESPNDPTKEMHLYKACEVERAAWRKYGGPARWNWSLNRMKETYKKTHPGKKFPEPRWISKKLCSGCSRNVWETSYGYYLNPVKCRNCEMSESSRFGGHGHGHGHDPLGLFHCCD</sequence>